<name>A0ABU1K6Q0_9FLAO</name>
<sequence>MISVKNINITTPQYQQMRELRNKVLLRPLGIPDHSWEMHDARSWHFVALQDDQVIGCAVLVPSEKNKTSAQLIQMAVAPEAQGKGIGQLLLNEIIAFAKRKSLQEIHCHSRQYAVNFYKKAGFTIYGKTFTEVGIPHNYMKLELL</sequence>
<dbReference type="CDD" id="cd04301">
    <property type="entry name" value="NAT_SF"/>
    <property type="match status" value="1"/>
</dbReference>
<dbReference type="PANTHER" id="PTHR43877">
    <property type="entry name" value="AMINOALKYLPHOSPHONATE N-ACETYLTRANSFERASE-RELATED-RELATED"/>
    <property type="match status" value="1"/>
</dbReference>
<protein>
    <submittedName>
        <fullName evidence="4">GNAT family N-acyltransferase</fullName>
    </submittedName>
</protein>
<dbReference type="PROSITE" id="PS51186">
    <property type="entry name" value="GNAT"/>
    <property type="match status" value="1"/>
</dbReference>
<dbReference type="InterPro" id="IPR000182">
    <property type="entry name" value="GNAT_dom"/>
</dbReference>
<feature type="domain" description="N-acetyltransferase" evidence="3">
    <location>
        <begin position="4"/>
        <end position="145"/>
    </location>
</feature>
<comment type="caution">
    <text evidence="4">The sequence shown here is derived from an EMBL/GenBank/DDBJ whole genome shotgun (WGS) entry which is preliminary data.</text>
</comment>
<evidence type="ECO:0000313" key="5">
    <source>
        <dbReference type="Proteomes" id="UP001257659"/>
    </source>
</evidence>
<reference evidence="4 5" key="1">
    <citation type="submission" date="2023-07" db="EMBL/GenBank/DDBJ databases">
        <title>Genomic Encyclopedia of Type Strains, Phase IV (KMG-IV): sequencing the most valuable type-strain genomes for metagenomic binning, comparative biology and taxonomic classification.</title>
        <authorList>
            <person name="Goeker M."/>
        </authorList>
    </citation>
    <scope>NUCLEOTIDE SEQUENCE [LARGE SCALE GENOMIC DNA]</scope>
    <source>
        <strain evidence="4 5">DSM 102814</strain>
    </source>
</reference>
<dbReference type="Pfam" id="PF13673">
    <property type="entry name" value="Acetyltransf_10"/>
    <property type="match status" value="1"/>
</dbReference>
<dbReference type="InterPro" id="IPR050832">
    <property type="entry name" value="Bact_Acetyltransf"/>
</dbReference>
<keyword evidence="2" id="KW-0012">Acyltransferase</keyword>
<keyword evidence="5" id="KW-1185">Reference proteome</keyword>
<evidence type="ECO:0000313" key="4">
    <source>
        <dbReference type="EMBL" id="MDR6300940.1"/>
    </source>
</evidence>
<dbReference type="Proteomes" id="UP001257659">
    <property type="component" value="Unassembled WGS sequence"/>
</dbReference>
<dbReference type="RefSeq" id="WP_309727853.1">
    <property type="nucleotide sequence ID" value="NZ_JAVDQA010000004.1"/>
</dbReference>
<evidence type="ECO:0000256" key="1">
    <source>
        <dbReference type="ARBA" id="ARBA00022679"/>
    </source>
</evidence>
<organism evidence="4 5">
    <name type="scientific">Mesonia maritima</name>
    <dbReference type="NCBI Taxonomy" id="1793873"/>
    <lineage>
        <taxon>Bacteria</taxon>
        <taxon>Pseudomonadati</taxon>
        <taxon>Bacteroidota</taxon>
        <taxon>Flavobacteriia</taxon>
        <taxon>Flavobacteriales</taxon>
        <taxon>Flavobacteriaceae</taxon>
        <taxon>Mesonia</taxon>
    </lineage>
</organism>
<evidence type="ECO:0000259" key="3">
    <source>
        <dbReference type="PROSITE" id="PS51186"/>
    </source>
</evidence>
<gene>
    <name evidence="4" type="ORF">GGR31_001587</name>
</gene>
<dbReference type="EMBL" id="JAVDQA010000004">
    <property type="protein sequence ID" value="MDR6300940.1"/>
    <property type="molecule type" value="Genomic_DNA"/>
</dbReference>
<proteinExistence type="predicted"/>
<evidence type="ECO:0000256" key="2">
    <source>
        <dbReference type="ARBA" id="ARBA00023315"/>
    </source>
</evidence>
<keyword evidence="1" id="KW-0808">Transferase</keyword>
<dbReference type="InterPro" id="IPR016181">
    <property type="entry name" value="Acyl_CoA_acyltransferase"/>
</dbReference>
<accession>A0ABU1K6Q0</accession>
<dbReference type="Gene3D" id="3.40.630.30">
    <property type="match status" value="1"/>
</dbReference>
<dbReference type="SUPFAM" id="SSF55729">
    <property type="entry name" value="Acyl-CoA N-acyltransferases (Nat)"/>
    <property type="match status" value="1"/>
</dbReference>